<evidence type="ECO:0000256" key="1">
    <source>
        <dbReference type="ARBA" id="ARBA00007831"/>
    </source>
</evidence>
<dbReference type="FunFam" id="1.10.220.10:FF:000005">
    <property type="entry name" value="Annexin"/>
    <property type="match status" value="1"/>
</dbReference>
<keyword evidence="3 4" id="KW-0041">Annexin</keyword>
<dbReference type="InterPro" id="IPR001464">
    <property type="entry name" value="Annexin"/>
</dbReference>
<accession>A0A8J5D268</accession>
<dbReference type="GO" id="GO:0001786">
    <property type="term" value="F:phosphatidylserine binding"/>
    <property type="evidence" value="ECO:0007669"/>
    <property type="project" value="TreeGrafter"/>
</dbReference>
<dbReference type="InterPro" id="IPR018252">
    <property type="entry name" value="Annexin_repeat_CS"/>
</dbReference>
<keyword evidence="6" id="KW-1185">Reference proteome</keyword>
<dbReference type="Pfam" id="PF00191">
    <property type="entry name" value="Annexin"/>
    <property type="match status" value="3"/>
</dbReference>
<dbReference type="PRINTS" id="PR00196">
    <property type="entry name" value="ANNEXIN"/>
</dbReference>
<dbReference type="SMART" id="SM00335">
    <property type="entry name" value="ANX"/>
    <property type="match status" value="3"/>
</dbReference>
<dbReference type="AlphaFoldDB" id="A0A8J5D268"/>
<dbReference type="InterPro" id="IPR037104">
    <property type="entry name" value="Annexin_sf"/>
</dbReference>
<dbReference type="GO" id="GO:0005544">
    <property type="term" value="F:calcium-dependent phospholipid binding"/>
    <property type="evidence" value="ECO:0007669"/>
    <property type="project" value="UniProtKB-KW"/>
</dbReference>
<dbReference type="PANTHER" id="PTHR10502">
    <property type="entry name" value="ANNEXIN"/>
    <property type="match status" value="1"/>
</dbReference>
<dbReference type="PROSITE" id="PS51897">
    <property type="entry name" value="ANNEXIN_2"/>
    <property type="match status" value="3"/>
</dbReference>
<dbReference type="GO" id="GO:0005634">
    <property type="term" value="C:nucleus"/>
    <property type="evidence" value="ECO:0007669"/>
    <property type="project" value="TreeGrafter"/>
</dbReference>
<dbReference type="SUPFAM" id="SSF47874">
    <property type="entry name" value="Annexin"/>
    <property type="match status" value="1"/>
</dbReference>
<dbReference type="GO" id="GO:0005737">
    <property type="term" value="C:cytoplasm"/>
    <property type="evidence" value="ECO:0007669"/>
    <property type="project" value="TreeGrafter"/>
</dbReference>
<comment type="caution">
    <text evidence="5">The sequence shown here is derived from an EMBL/GenBank/DDBJ whole genome shotgun (WGS) entry which is preliminary data.</text>
</comment>
<keyword evidence="4" id="KW-0111">Calcium/phospholipid-binding</keyword>
<dbReference type="GO" id="GO:0005886">
    <property type="term" value="C:plasma membrane"/>
    <property type="evidence" value="ECO:0007669"/>
    <property type="project" value="TreeGrafter"/>
</dbReference>
<sequence length="313" mass="34943">MSEEDQPTIRTRVPLAVEAEVETLRGAMKGLGTDEADIIKTLTSCSCNQRQVIAREYAETHDRDLIKDLTKELSGHFEDVVVALMTRSSDFLARELKHAIDEKDGEAIVQILFACEPPELNSIKASYEQHNDDTLEEDLEDETKGVFEDVVVGAVTGNREEGVCELTSVNVARAIFNDDNGVNKEEVVKAFSSLSYKQLEGVLQVYYKIAGRTLGEAFDLEFKGKENANMQALFKCLQHRHVFLAAALHKAMAGPGTRDRDLIRLVVSRAEVDLQNIKDEYLKMYDTTLEAAIKGDTSGDYKKVLLALLHPNY</sequence>
<gene>
    <name evidence="5" type="primary">ANXA5</name>
    <name evidence="5" type="ORF">GWK47_035782</name>
</gene>
<name>A0A8J5D268_CHIOP</name>
<evidence type="ECO:0000256" key="2">
    <source>
        <dbReference type="ARBA" id="ARBA00022737"/>
    </source>
</evidence>
<evidence type="ECO:0000313" key="5">
    <source>
        <dbReference type="EMBL" id="KAG0726842.1"/>
    </source>
</evidence>
<dbReference type="PROSITE" id="PS00223">
    <property type="entry name" value="ANNEXIN_1"/>
    <property type="match status" value="1"/>
</dbReference>
<comment type="similarity">
    <text evidence="1 4">Belongs to the annexin family.</text>
</comment>
<dbReference type="Gene3D" id="1.10.220.10">
    <property type="entry name" value="Annexin"/>
    <property type="match status" value="3"/>
</dbReference>
<dbReference type="PANTHER" id="PTHR10502:SF102">
    <property type="entry name" value="ANNEXIN B11"/>
    <property type="match status" value="1"/>
</dbReference>
<organism evidence="5 6">
    <name type="scientific">Chionoecetes opilio</name>
    <name type="common">Atlantic snow crab</name>
    <name type="synonym">Cancer opilio</name>
    <dbReference type="NCBI Taxonomy" id="41210"/>
    <lineage>
        <taxon>Eukaryota</taxon>
        <taxon>Metazoa</taxon>
        <taxon>Ecdysozoa</taxon>
        <taxon>Arthropoda</taxon>
        <taxon>Crustacea</taxon>
        <taxon>Multicrustacea</taxon>
        <taxon>Malacostraca</taxon>
        <taxon>Eumalacostraca</taxon>
        <taxon>Eucarida</taxon>
        <taxon>Decapoda</taxon>
        <taxon>Pleocyemata</taxon>
        <taxon>Brachyura</taxon>
        <taxon>Eubrachyura</taxon>
        <taxon>Majoidea</taxon>
        <taxon>Majidae</taxon>
        <taxon>Chionoecetes</taxon>
    </lineage>
</organism>
<dbReference type="FunFam" id="1.10.220.10:FF:000001">
    <property type="entry name" value="Annexin"/>
    <property type="match status" value="1"/>
</dbReference>
<dbReference type="OrthoDB" id="37886at2759"/>
<dbReference type="GO" id="GO:0005509">
    <property type="term" value="F:calcium ion binding"/>
    <property type="evidence" value="ECO:0007669"/>
    <property type="project" value="InterPro"/>
</dbReference>
<keyword evidence="4" id="KW-0106">Calcium</keyword>
<evidence type="ECO:0000256" key="3">
    <source>
        <dbReference type="ARBA" id="ARBA00023216"/>
    </source>
</evidence>
<comment type="domain">
    <text evidence="4">A pair of annexin repeats may form one binding site for calcium and phospholipid.</text>
</comment>
<reference evidence="5" key="1">
    <citation type="submission" date="2020-07" db="EMBL/GenBank/DDBJ databases">
        <title>The High-quality genome of the commercially important snow crab, Chionoecetes opilio.</title>
        <authorList>
            <person name="Jeong J.-H."/>
            <person name="Ryu S."/>
        </authorList>
    </citation>
    <scope>NUCLEOTIDE SEQUENCE</scope>
    <source>
        <strain evidence="5">MADBK_172401_WGS</strain>
        <tissue evidence="5">Digestive gland</tissue>
    </source>
</reference>
<dbReference type="InterPro" id="IPR018502">
    <property type="entry name" value="Annexin_repeat"/>
</dbReference>
<evidence type="ECO:0000256" key="4">
    <source>
        <dbReference type="RuleBase" id="RU003540"/>
    </source>
</evidence>
<keyword evidence="2 4" id="KW-0677">Repeat</keyword>
<dbReference type="EMBL" id="JACEEZ010003940">
    <property type="protein sequence ID" value="KAG0726842.1"/>
    <property type="molecule type" value="Genomic_DNA"/>
</dbReference>
<dbReference type="Proteomes" id="UP000770661">
    <property type="component" value="Unassembled WGS sequence"/>
</dbReference>
<protein>
    <recommendedName>
        <fullName evidence="4">Annexin</fullName>
    </recommendedName>
</protein>
<dbReference type="GO" id="GO:0012506">
    <property type="term" value="C:vesicle membrane"/>
    <property type="evidence" value="ECO:0007669"/>
    <property type="project" value="TreeGrafter"/>
</dbReference>
<proteinExistence type="inferred from homology"/>
<evidence type="ECO:0000313" key="6">
    <source>
        <dbReference type="Proteomes" id="UP000770661"/>
    </source>
</evidence>